<dbReference type="InterPro" id="IPR012910">
    <property type="entry name" value="Plug_dom"/>
</dbReference>
<dbReference type="Pfam" id="PF13620">
    <property type="entry name" value="CarboxypepD_reg"/>
    <property type="match status" value="1"/>
</dbReference>
<dbReference type="Proteomes" id="UP000516439">
    <property type="component" value="Chromosome"/>
</dbReference>
<dbReference type="InterPro" id="IPR036942">
    <property type="entry name" value="Beta-barrel_TonB_sf"/>
</dbReference>
<comment type="subcellular location">
    <subcellularLocation>
        <location evidence="1 7">Cell outer membrane</location>
        <topology evidence="1 7">Multi-pass membrane protein</topology>
    </subcellularLocation>
</comment>
<gene>
    <name evidence="10" type="ORF">H9N25_05680</name>
</gene>
<dbReference type="NCBIfam" id="TIGR04057">
    <property type="entry name" value="SusC_RagA_signa"/>
    <property type="match status" value="1"/>
</dbReference>
<dbReference type="RefSeq" id="WP_190328236.1">
    <property type="nucleotide sequence ID" value="NZ_CP061171.1"/>
</dbReference>
<name>A0ABX6TLX9_9SPHI</name>
<keyword evidence="8" id="KW-0732">Signal</keyword>
<dbReference type="Gene3D" id="2.170.130.10">
    <property type="entry name" value="TonB-dependent receptor, plug domain"/>
    <property type="match status" value="1"/>
</dbReference>
<evidence type="ECO:0000256" key="1">
    <source>
        <dbReference type="ARBA" id="ARBA00004571"/>
    </source>
</evidence>
<dbReference type="SUPFAM" id="SSF56935">
    <property type="entry name" value="Porins"/>
    <property type="match status" value="1"/>
</dbReference>
<dbReference type="InterPro" id="IPR039426">
    <property type="entry name" value="TonB-dep_rcpt-like"/>
</dbReference>
<dbReference type="NCBIfam" id="TIGR04056">
    <property type="entry name" value="OMP_RagA_SusC"/>
    <property type="match status" value="1"/>
</dbReference>
<evidence type="ECO:0000256" key="7">
    <source>
        <dbReference type="PROSITE-ProRule" id="PRU01360"/>
    </source>
</evidence>
<evidence type="ECO:0000256" key="2">
    <source>
        <dbReference type="ARBA" id="ARBA00022448"/>
    </source>
</evidence>
<evidence type="ECO:0000256" key="6">
    <source>
        <dbReference type="ARBA" id="ARBA00023237"/>
    </source>
</evidence>
<dbReference type="Pfam" id="PF07715">
    <property type="entry name" value="Plug"/>
    <property type="match status" value="1"/>
</dbReference>
<keyword evidence="2 7" id="KW-0813">Transport</keyword>
<organism evidence="10 11">
    <name type="scientific">Pedobacter riviphilus</name>
    <dbReference type="NCBI Taxonomy" id="2766984"/>
    <lineage>
        <taxon>Bacteria</taxon>
        <taxon>Pseudomonadati</taxon>
        <taxon>Bacteroidota</taxon>
        <taxon>Sphingobacteriia</taxon>
        <taxon>Sphingobacteriales</taxon>
        <taxon>Sphingobacteriaceae</taxon>
        <taxon>Pedobacter</taxon>
    </lineage>
</organism>
<feature type="signal peptide" evidence="8">
    <location>
        <begin position="1"/>
        <end position="29"/>
    </location>
</feature>
<keyword evidence="11" id="KW-1185">Reference proteome</keyword>
<evidence type="ECO:0000259" key="9">
    <source>
        <dbReference type="Pfam" id="PF07715"/>
    </source>
</evidence>
<keyword evidence="6 7" id="KW-0998">Cell outer membrane</keyword>
<keyword evidence="3 7" id="KW-1134">Transmembrane beta strand</keyword>
<dbReference type="InterPro" id="IPR023996">
    <property type="entry name" value="TonB-dep_OMP_SusC/RagA"/>
</dbReference>
<dbReference type="SUPFAM" id="SSF49464">
    <property type="entry name" value="Carboxypeptidase regulatory domain-like"/>
    <property type="match status" value="1"/>
</dbReference>
<evidence type="ECO:0000256" key="3">
    <source>
        <dbReference type="ARBA" id="ARBA00022452"/>
    </source>
</evidence>
<dbReference type="InterPro" id="IPR008969">
    <property type="entry name" value="CarboxyPept-like_regulatory"/>
</dbReference>
<dbReference type="InterPro" id="IPR037066">
    <property type="entry name" value="Plug_dom_sf"/>
</dbReference>
<feature type="domain" description="TonB-dependent receptor plug" evidence="9">
    <location>
        <begin position="135"/>
        <end position="236"/>
    </location>
</feature>
<reference evidence="10 11" key="1">
    <citation type="submission" date="2020-09" db="EMBL/GenBank/DDBJ databases">
        <title>Pedobacter sp. SW-16 isolated from soil near Yeocheon.</title>
        <authorList>
            <person name="Im H.S."/>
            <person name="Joung Y."/>
            <person name="Lee S.-S."/>
        </authorList>
    </citation>
    <scope>NUCLEOTIDE SEQUENCE [LARGE SCALE GENOMIC DNA]</scope>
    <source>
        <strain evidence="10 11">SW-16</strain>
    </source>
</reference>
<dbReference type="InterPro" id="IPR023997">
    <property type="entry name" value="TonB-dep_OMP_SusC/RagA_CS"/>
</dbReference>
<evidence type="ECO:0000313" key="11">
    <source>
        <dbReference type="Proteomes" id="UP000516439"/>
    </source>
</evidence>
<keyword evidence="5 7" id="KW-0472">Membrane</keyword>
<dbReference type="Gene3D" id="2.60.40.1120">
    <property type="entry name" value="Carboxypeptidase-like, regulatory domain"/>
    <property type="match status" value="1"/>
</dbReference>
<sequence length="1002" mass="111569">MKTRRKTRWKQINCLLLLMLCHLCLYAQKNPKITGKVLDDKSLPIPFVTVKIIKDTDTTKQTKVLTDSLGVFSFSNLQPNASYSLIFSSIGFENQQLKNLKVSAQGNSSIVIRLETAETTKLSEVVVVGYGTQKKVNLTGAVSVVDGKALQNRPVNNVSQALYGNTPGLTIGYGNNGFEPGAAPSVQIRGQGSPYVLIDGTVGDINALDPNTVESISVLKDAAASAIYGARAPYGVLLITTKSGKANQAPQIDFSINGGPTTIINKPRMVDSYTFARAINEMHDNQGVARLFTGSTIDRIIAYINDPTLPETVPDASNPTKWSTYQLSNGNNDWINIHFGSGYRTQENLSVRGGSKSMAYYLSAGHASEKGPLKMVDDKYGRYNLTAKLDADITPWWKISSNTRLTNENRDRPIYNGEGGYGMIIHQIFRTHPEVFLKSPNGYYSQLSRIPQMQAGYERFTDNELMQRLATEIRPAKNWSINADYSINYNVNNFEGANLVAYEDQVDGSLLPISLTVPSSISKDKANTTYKALNIFSSYKFNIGPKNCFELMGGYQQESNKYDYLSGLKRELITKEVISITTATGEMQVSDAISHWATQGFFGRLNYNFNDKYLLESNLRYDGTSRFADSKRWGFFPSLSAGWVVSNEKFWSAFSGKIQYLKLRGSWGMLGNQNVASYQDLALIGVRTNLDWILNGKRSAYTLAPNLINPYLTWESSRTTDLGIEFSVLNNRLKVEFDYYRRLTLDRLGPAKALPAVLGAAVPRENNSELQTKGWDLSITWKGKAGSDFNYSVTANVFDNINTVSKYPNPTGILTTDYTGKKVGEIWGYQTVGLIQSQAQADRINSSKSQNFINGQLWRTGDVEYQDLNGDGIVNNGKNTTGDHGDLTVIGNNTARYQFGLNLSASYKNFDLGVFFQGVAKRDLWLSGNIFWGFNQWNQSSLFPNHLDYYRDSEASKYSGLGVNTDAYFPRPYSNAAQYAKNQQIQTRYLQNGAYIRLKTCS</sequence>
<evidence type="ECO:0000256" key="4">
    <source>
        <dbReference type="ARBA" id="ARBA00022692"/>
    </source>
</evidence>
<evidence type="ECO:0000313" key="10">
    <source>
        <dbReference type="EMBL" id="QNR85933.1"/>
    </source>
</evidence>
<accession>A0ABX6TLX9</accession>
<comment type="similarity">
    <text evidence="7">Belongs to the TonB-dependent receptor family.</text>
</comment>
<dbReference type="PROSITE" id="PS52016">
    <property type="entry name" value="TONB_DEPENDENT_REC_3"/>
    <property type="match status" value="1"/>
</dbReference>
<proteinExistence type="inferred from homology"/>
<dbReference type="Gene3D" id="2.40.170.20">
    <property type="entry name" value="TonB-dependent receptor, beta-barrel domain"/>
    <property type="match status" value="1"/>
</dbReference>
<dbReference type="EMBL" id="CP061171">
    <property type="protein sequence ID" value="QNR85933.1"/>
    <property type="molecule type" value="Genomic_DNA"/>
</dbReference>
<keyword evidence="4 7" id="KW-0812">Transmembrane</keyword>
<feature type="chain" id="PRO_5045933771" evidence="8">
    <location>
        <begin position="30"/>
        <end position="1002"/>
    </location>
</feature>
<evidence type="ECO:0000256" key="5">
    <source>
        <dbReference type="ARBA" id="ARBA00023136"/>
    </source>
</evidence>
<evidence type="ECO:0000256" key="8">
    <source>
        <dbReference type="SAM" id="SignalP"/>
    </source>
</evidence>
<protein>
    <submittedName>
        <fullName evidence="10">SusC/RagA family TonB-linked outer membrane protein</fullName>
    </submittedName>
</protein>